<dbReference type="EMBL" id="CAJNOC010004542">
    <property type="protein sequence ID" value="CAF1025299.1"/>
    <property type="molecule type" value="Genomic_DNA"/>
</dbReference>
<gene>
    <name evidence="1" type="ORF">OXX778_LOCUS17586</name>
</gene>
<dbReference type="AlphaFoldDB" id="A0A814IFZ4"/>
<dbReference type="OrthoDB" id="10062389at2759"/>
<keyword evidence="2" id="KW-1185">Reference proteome</keyword>
<reference evidence="1" key="1">
    <citation type="submission" date="2021-02" db="EMBL/GenBank/DDBJ databases">
        <authorList>
            <person name="Nowell W R."/>
        </authorList>
    </citation>
    <scope>NUCLEOTIDE SEQUENCE</scope>
    <source>
        <strain evidence="1">Ploen Becks lab</strain>
    </source>
</reference>
<evidence type="ECO:0000313" key="1">
    <source>
        <dbReference type="EMBL" id="CAF1025299.1"/>
    </source>
</evidence>
<evidence type="ECO:0000313" key="2">
    <source>
        <dbReference type="Proteomes" id="UP000663879"/>
    </source>
</evidence>
<dbReference type="Proteomes" id="UP000663879">
    <property type="component" value="Unassembled WGS sequence"/>
</dbReference>
<organism evidence="1 2">
    <name type="scientific">Brachionus calyciflorus</name>
    <dbReference type="NCBI Taxonomy" id="104777"/>
    <lineage>
        <taxon>Eukaryota</taxon>
        <taxon>Metazoa</taxon>
        <taxon>Spiralia</taxon>
        <taxon>Gnathifera</taxon>
        <taxon>Rotifera</taxon>
        <taxon>Eurotatoria</taxon>
        <taxon>Monogononta</taxon>
        <taxon>Pseudotrocha</taxon>
        <taxon>Ploima</taxon>
        <taxon>Brachionidae</taxon>
        <taxon>Brachionus</taxon>
    </lineage>
</organism>
<accession>A0A814IFZ4</accession>
<evidence type="ECO:0008006" key="3">
    <source>
        <dbReference type="Google" id="ProtNLM"/>
    </source>
</evidence>
<proteinExistence type="predicted"/>
<sequence length="152" mass="17734">MNSIKSKRLIGLFLFIYFKKAFNTVDQKLLLLKLRKYGFSDIALGLKENYFIDRKQFIKIDNEKSDFISCNLGFLSDFTVKPYADDTTLIQVGNDINELIEAFNKSIKKLLVWCHYNRIDINWSKTEIMIVSNKKKACFPTSISIDKNDIEV</sequence>
<name>A0A814IFZ4_9BILA</name>
<protein>
    <recommendedName>
        <fullName evidence="3">Reverse transcriptase domain-containing protein</fullName>
    </recommendedName>
</protein>
<comment type="caution">
    <text evidence="1">The sequence shown here is derived from an EMBL/GenBank/DDBJ whole genome shotgun (WGS) entry which is preliminary data.</text>
</comment>
<feature type="non-terminal residue" evidence="1">
    <location>
        <position position="1"/>
    </location>
</feature>